<proteinExistence type="predicted"/>
<dbReference type="AlphaFoldDB" id="A0A914Y0Z7"/>
<evidence type="ECO:0000256" key="1">
    <source>
        <dbReference type="SAM" id="MobiDB-lite"/>
    </source>
</evidence>
<keyword evidence="2" id="KW-1185">Reference proteome</keyword>
<feature type="compositionally biased region" description="Low complexity" evidence="1">
    <location>
        <begin position="62"/>
        <end position="81"/>
    </location>
</feature>
<protein>
    <submittedName>
        <fullName evidence="3">Uncharacterized protein</fullName>
    </submittedName>
</protein>
<dbReference type="WBParaSite" id="PSU_v2.g13122.t1">
    <property type="protein sequence ID" value="PSU_v2.g13122.t1"/>
    <property type="gene ID" value="PSU_v2.g13122"/>
</dbReference>
<feature type="compositionally biased region" description="Basic and acidic residues" evidence="1">
    <location>
        <begin position="49"/>
        <end position="61"/>
    </location>
</feature>
<sequence>MFRRGRYKQLRDAETDEENSGLEFVGTPSELVSPHLHRRLHQTPSYNPFEHRQGAGRDETPKTSATTSPAAAKSSALSTPKGIPTDDQLTKVIGILYFMSWTRKALKNYSNDIRKLYEIPLTERCFGKLGDNKNSTEESIETSDSRNAAKEIAKKLEKGYEVSETFTDLALIQKRVADALANPQIDLLETRAETPRHLITPIELASLSRLRTLVKMCGSWLKKTVDMESWMERNQKT</sequence>
<name>A0A914Y0Z7_9BILA</name>
<feature type="region of interest" description="Disordered" evidence="1">
    <location>
        <begin position="1"/>
        <end position="83"/>
    </location>
</feature>
<dbReference type="Proteomes" id="UP000887577">
    <property type="component" value="Unplaced"/>
</dbReference>
<evidence type="ECO:0000313" key="3">
    <source>
        <dbReference type="WBParaSite" id="PSU_v2.g13122.t1"/>
    </source>
</evidence>
<accession>A0A914Y0Z7</accession>
<reference evidence="3" key="1">
    <citation type="submission" date="2022-11" db="UniProtKB">
        <authorList>
            <consortium name="WormBaseParasite"/>
        </authorList>
    </citation>
    <scope>IDENTIFICATION</scope>
</reference>
<evidence type="ECO:0000313" key="2">
    <source>
        <dbReference type="Proteomes" id="UP000887577"/>
    </source>
</evidence>
<organism evidence="2 3">
    <name type="scientific">Panagrolaimus superbus</name>
    <dbReference type="NCBI Taxonomy" id="310955"/>
    <lineage>
        <taxon>Eukaryota</taxon>
        <taxon>Metazoa</taxon>
        <taxon>Ecdysozoa</taxon>
        <taxon>Nematoda</taxon>
        <taxon>Chromadorea</taxon>
        <taxon>Rhabditida</taxon>
        <taxon>Tylenchina</taxon>
        <taxon>Panagrolaimomorpha</taxon>
        <taxon>Panagrolaimoidea</taxon>
        <taxon>Panagrolaimidae</taxon>
        <taxon>Panagrolaimus</taxon>
    </lineage>
</organism>